<dbReference type="InterPro" id="IPR001128">
    <property type="entry name" value="Cyt_P450"/>
</dbReference>
<feature type="transmembrane region" description="Helical" evidence="8">
    <location>
        <begin position="20"/>
        <end position="47"/>
    </location>
</feature>
<dbReference type="GO" id="GO:0016705">
    <property type="term" value="F:oxidoreductase activity, acting on paired donors, with incorporation or reduction of molecular oxygen"/>
    <property type="evidence" value="ECO:0007669"/>
    <property type="project" value="InterPro"/>
</dbReference>
<keyword evidence="7" id="KW-0503">Monooxygenase</keyword>
<keyword evidence="4" id="KW-0479">Metal-binding</keyword>
<protein>
    <submittedName>
        <fullName evidence="9">Uncharacterized protein</fullName>
    </submittedName>
</protein>
<dbReference type="PRINTS" id="PR00464">
    <property type="entry name" value="EP450II"/>
</dbReference>
<evidence type="ECO:0000256" key="8">
    <source>
        <dbReference type="SAM" id="Phobius"/>
    </source>
</evidence>
<evidence type="ECO:0000256" key="5">
    <source>
        <dbReference type="ARBA" id="ARBA00023002"/>
    </source>
</evidence>
<dbReference type="InterPro" id="IPR050196">
    <property type="entry name" value="Cytochrome_P450_Monoox"/>
</dbReference>
<dbReference type="PANTHER" id="PTHR24291">
    <property type="entry name" value="CYTOCHROME P450 FAMILY 4"/>
    <property type="match status" value="1"/>
</dbReference>
<keyword evidence="8" id="KW-0472">Membrane</keyword>
<keyword evidence="3" id="KW-0349">Heme</keyword>
<keyword evidence="5" id="KW-0560">Oxidoreductase</keyword>
<keyword evidence="8" id="KW-1133">Transmembrane helix</keyword>
<evidence type="ECO:0000256" key="6">
    <source>
        <dbReference type="ARBA" id="ARBA00023004"/>
    </source>
</evidence>
<dbReference type="Proteomes" id="UP000812440">
    <property type="component" value="Chromosome 2"/>
</dbReference>
<evidence type="ECO:0000256" key="7">
    <source>
        <dbReference type="ARBA" id="ARBA00023033"/>
    </source>
</evidence>
<dbReference type="Pfam" id="PF00067">
    <property type="entry name" value="p450"/>
    <property type="match status" value="1"/>
</dbReference>
<sequence length="264" mass="30812">MLNFIENLLDCLNLAYTSFRLYSIAALIFLLSLIIIRTIFKIVILIYEYSVNARSLHFFPEPPRRNWFLGHSGMFLPTEEGLMEVSKLVANLSKCNLIWLGPPHSTSQRSSLSMTQNRDFSSATAPKDELFYVFFRPWLGDGLLLSQGKKWMKHRRLLTPAFHFDILKNYVKIFNQSTEIMHAKWRRLAAEGPVCLDMFEHVSLMTLDTLLKCIFSYDSNCQEKSSDYIAVIYELSSLLMKREHCLPHHIDFIYHLSSNGRLFR</sequence>
<evidence type="ECO:0000313" key="9">
    <source>
        <dbReference type="EMBL" id="KAG8451465.1"/>
    </source>
</evidence>
<proteinExistence type="inferred from homology"/>
<comment type="caution">
    <text evidence="9">The sequence shown here is derived from an EMBL/GenBank/DDBJ whole genome shotgun (WGS) entry which is preliminary data.</text>
</comment>
<accession>A0A8T2K1R2</accession>
<dbReference type="GO" id="GO:0020037">
    <property type="term" value="F:heme binding"/>
    <property type="evidence" value="ECO:0007669"/>
    <property type="project" value="InterPro"/>
</dbReference>
<reference evidence="9" key="1">
    <citation type="thesis" date="2020" institute="ProQuest LLC" country="789 East Eisenhower Parkway, Ann Arbor, MI, USA">
        <title>Comparative Genomics and Chromosome Evolution.</title>
        <authorList>
            <person name="Mudd A.B."/>
        </authorList>
    </citation>
    <scope>NUCLEOTIDE SEQUENCE</scope>
    <source>
        <strain evidence="9">Female2</strain>
        <tissue evidence="9">Blood</tissue>
    </source>
</reference>
<dbReference type="SUPFAM" id="SSF48264">
    <property type="entry name" value="Cytochrome P450"/>
    <property type="match status" value="1"/>
</dbReference>
<dbReference type="GO" id="GO:0005506">
    <property type="term" value="F:iron ion binding"/>
    <property type="evidence" value="ECO:0007669"/>
    <property type="project" value="InterPro"/>
</dbReference>
<dbReference type="AlphaFoldDB" id="A0A8T2K1R2"/>
<dbReference type="InterPro" id="IPR002402">
    <property type="entry name" value="Cyt_P450_E_grp-II"/>
</dbReference>
<evidence type="ECO:0000256" key="3">
    <source>
        <dbReference type="ARBA" id="ARBA00022617"/>
    </source>
</evidence>
<evidence type="ECO:0000256" key="4">
    <source>
        <dbReference type="ARBA" id="ARBA00022723"/>
    </source>
</evidence>
<organism evidence="9 10">
    <name type="scientific">Hymenochirus boettgeri</name>
    <name type="common">Congo dwarf clawed frog</name>
    <dbReference type="NCBI Taxonomy" id="247094"/>
    <lineage>
        <taxon>Eukaryota</taxon>
        <taxon>Metazoa</taxon>
        <taxon>Chordata</taxon>
        <taxon>Craniata</taxon>
        <taxon>Vertebrata</taxon>
        <taxon>Euteleostomi</taxon>
        <taxon>Amphibia</taxon>
        <taxon>Batrachia</taxon>
        <taxon>Anura</taxon>
        <taxon>Pipoidea</taxon>
        <taxon>Pipidae</taxon>
        <taxon>Pipinae</taxon>
        <taxon>Hymenochirus</taxon>
    </lineage>
</organism>
<keyword evidence="8" id="KW-0812">Transmembrane</keyword>
<comment type="cofactor">
    <cofactor evidence="1">
        <name>heme</name>
        <dbReference type="ChEBI" id="CHEBI:30413"/>
    </cofactor>
</comment>
<dbReference type="PANTHER" id="PTHR24291:SF210">
    <property type="entry name" value="CYTOCHROME P450 FAMILY 4 SUBFAMILY F MEMBER 11"/>
    <property type="match status" value="1"/>
</dbReference>
<evidence type="ECO:0000256" key="2">
    <source>
        <dbReference type="ARBA" id="ARBA00010617"/>
    </source>
</evidence>
<dbReference type="GO" id="GO:0004497">
    <property type="term" value="F:monooxygenase activity"/>
    <property type="evidence" value="ECO:0007669"/>
    <property type="project" value="UniProtKB-KW"/>
</dbReference>
<comment type="similarity">
    <text evidence="2">Belongs to the cytochrome P450 family.</text>
</comment>
<dbReference type="InterPro" id="IPR036396">
    <property type="entry name" value="Cyt_P450_sf"/>
</dbReference>
<dbReference type="Gene3D" id="1.10.630.10">
    <property type="entry name" value="Cytochrome P450"/>
    <property type="match status" value="1"/>
</dbReference>
<gene>
    <name evidence="9" type="ORF">GDO86_003607</name>
</gene>
<dbReference type="OrthoDB" id="1470350at2759"/>
<evidence type="ECO:0000313" key="10">
    <source>
        <dbReference type="Proteomes" id="UP000812440"/>
    </source>
</evidence>
<keyword evidence="10" id="KW-1185">Reference proteome</keyword>
<keyword evidence="6" id="KW-0408">Iron</keyword>
<dbReference type="EMBL" id="JAACNH010000002">
    <property type="protein sequence ID" value="KAG8451465.1"/>
    <property type="molecule type" value="Genomic_DNA"/>
</dbReference>
<name>A0A8T2K1R2_9PIPI</name>
<evidence type="ECO:0000256" key="1">
    <source>
        <dbReference type="ARBA" id="ARBA00001971"/>
    </source>
</evidence>